<name>A0A4Z0J6S5_9LACO</name>
<dbReference type="InterPro" id="IPR013320">
    <property type="entry name" value="ConA-like_dom_sf"/>
</dbReference>
<comment type="caution">
    <text evidence="1">The sequence shown here is derived from an EMBL/GenBank/DDBJ whole genome shotgun (WGS) entry which is preliminary data.</text>
</comment>
<dbReference type="RefSeq" id="WP_135368419.1">
    <property type="nucleotide sequence ID" value="NZ_RKLX01000015.1"/>
</dbReference>
<dbReference type="EMBL" id="RKLX01000015">
    <property type="protein sequence ID" value="TGD18223.1"/>
    <property type="molecule type" value="Genomic_DNA"/>
</dbReference>
<reference evidence="1 2" key="1">
    <citation type="submission" date="2018-10" db="EMBL/GenBank/DDBJ databases">
        <title>Lactobacillus sp. R7 and Lactobacillus sp. R19 isolated from fermented mustard green product of Taiwan.</title>
        <authorList>
            <person name="Lin S.-T."/>
        </authorList>
    </citation>
    <scope>NUCLEOTIDE SEQUENCE [LARGE SCALE GENOMIC DNA]</scope>
    <source>
        <strain evidence="1 2">BCRC 81129</strain>
    </source>
</reference>
<evidence type="ECO:0000313" key="1">
    <source>
        <dbReference type="EMBL" id="TGD18223.1"/>
    </source>
</evidence>
<keyword evidence="2" id="KW-1185">Reference proteome</keyword>
<accession>A0A4Z0J6S5</accession>
<protein>
    <recommendedName>
        <fullName evidence="3">WxL domain-containing protein</fullName>
    </recommendedName>
</protein>
<dbReference type="OrthoDB" id="2306834at2"/>
<evidence type="ECO:0000313" key="2">
    <source>
        <dbReference type="Proteomes" id="UP000297348"/>
    </source>
</evidence>
<dbReference type="Gene3D" id="2.60.120.200">
    <property type="match status" value="1"/>
</dbReference>
<dbReference type="Proteomes" id="UP000297348">
    <property type="component" value="Unassembled WGS sequence"/>
</dbReference>
<evidence type="ECO:0008006" key="3">
    <source>
        <dbReference type="Google" id="ProtNLM"/>
    </source>
</evidence>
<dbReference type="AlphaFoldDB" id="A0A4Z0J6S5"/>
<proteinExistence type="predicted"/>
<gene>
    <name evidence="1" type="ORF">EGT51_09300</name>
</gene>
<dbReference type="SUPFAM" id="SSF49899">
    <property type="entry name" value="Concanavalin A-like lectins/glucanases"/>
    <property type="match status" value="1"/>
</dbReference>
<organism evidence="1 2">
    <name type="scientific">Levilactobacillus suantsaiihabitans</name>
    <dbReference type="NCBI Taxonomy" id="2487722"/>
    <lineage>
        <taxon>Bacteria</taxon>
        <taxon>Bacillati</taxon>
        <taxon>Bacillota</taxon>
        <taxon>Bacilli</taxon>
        <taxon>Lactobacillales</taxon>
        <taxon>Lactobacillaceae</taxon>
        <taxon>Levilactobacillus</taxon>
    </lineage>
</organism>
<sequence>MWKALLIGVLGLGIGWQLLASPVVVAKSDETSETSALTTTPQGIPIKAYFDTVQSGFSKATVEGSQNPMAKRTEVARLTTGSCQVGAIWSKPEQRFDLTQNQTVSMWLYFGNQGKDAAEGMAFVLQNDPRTTEAMTRFPGQHPKDIQGETLGVWGVDNHNQELSRKKTQQNVAQTAIQRSWALEFDTHLNTDYVYRGIKSANSFDLAGNQRPLVGPHLAANYPAEPSSYSPRLTYNVFKYHRYVYLKHEGLIQAGKGDYTFLANGQWHHVTLNYKTESADSPTALMTYSFDDRNPITGISNREGADATFKIDKSKIDPDKTGKAYWGFTGATGSGMADNLVVFDQVPGVVTGDATATLTDSKQRVIEEGDVVAQGEPLQLTYKLKYQQGRTNWQNILAQINLPEKVAFDTVTIHNADGSLDEVPATDWSANTKTFKHQLTSPLGPHNTWVTLTFTGKSLAQSGVVHPQISSFTSDEAAAESTTPEFNLGQPALSLVLDTPISGPIDNEHDYFLKGHVVFHEKPYPNTDLRIVSKQNGVTQYQSLSKKDAAGEFTYKIPANRLHTGKNSLELMVIAEDGVSSNPLLVTVEPQEKEETEAGQLAFGTLSEKLEFTGSLAGRSQELFGHKGFRLVVKDERPHGVWSLQAVAEPLIEQDTKKPLAGQLVYKSQFGDQPLNGADAQLIDEHDNEGKQTETNVAGDWQHNKKMDRGLFLRLASSAIAGNYQGKITWILTDAM</sequence>